<feature type="domain" description="Kazal-like" evidence="9">
    <location>
        <begin position="537"/>
        <end position="602"/>
    </location>
</feature>
<feature type="region of interest" description="Disordered" evidence="8">
    <location>
        <begin position="74"/>
        <end position="93"/>
    </location>
</feature>
<evidence type="ECO:0000256" key="4">
    <source>
        <dbReference type="ARBA" id="ARBA00022737"/>
    </source>
</evidence>
<dbReference type="CDD" id="cd00104">
    <property type="entry name" value="KAZAL_FS"/>
    <property type="match status" value="1"/>
</dbReference>
<evidence type="ECO:0000256" key="2">
    <source>
        <dbReference type="ARBA" id="ARBA00022525"/>
    </source>
</evidence>
<reference evidence="10" key="1">
    <citation type="submission" date="2021-09" db="EMBL/GenBank/DDBJ databases">
        <title>The genome of Mauremys mutica provides insights into the evolution of semi-aquatic lifestyle.</title>
        <authorList>
            <person name="Gong S."/>
            <person name="Gao Y."/>
        </authorList>
    </citation>
    <scope>NUCLEOTIDE SEQUENCE</scope>
    <source>
        <strain evidence="10">MM-2020</strain>
        <tissue evidence="10">Muscle</tissue>
    </source>
</reference>
<keyword evidence="4" id="KW-0677">Repeat</keyword>
<dbReference type="PANTHER" id="PTHR21312">
    <property type="entry name" value="SERINE PROTEASE INHIBITOR"/>
    <property type="match status" value="1"/>
</dbReference>
<evidence type="ECO:0000256" key="3">
    <source>
        <dbReference type="ARBA" id="ARBA00022690"/>
    </source>
</evidence>
<proteinExistence type="predicted"/>
<dbReference type="GO" id="GO:0005576">
    <property type="term" value="C:extracellular region"/>
    <property type="evidence" value="ECO:0007669"/>
    <property type="project" value="UniProtKB-SubCell"/>
</dbReference>
<protein>
    <recommendedName>
        <fullName evidence="9">Kazal-like domain-containing protein</fullName>
    </recommendedName>
</protein>
<feature type="domain" description="Kazal-like" evidence="9">
    <location>
        <begin position="278"/>
        <end position="343"/>
    </location>
</feature>
<dbReference type="Proteomes" id="UP000827986">
    <property type="component" value="Unassembled WGS sequence"/>
</dbReference>
<dbReference type="EMBL" id="JAHDVG010000487">
    <property type="protein sequence ID" value="KAH1166859.1"/>
    <property type="molecule type" value="Genomic_DNA"/>
</dbReference>
<sequence length="725" mass="78260">ASQVNNGLTGEGRNVNRSPTITNDCSEYRSQVDANGELTCTKENDPVRDSSGRQHSNKCLMCAEKFKQEAQRGIQFGRNTQQPTVNSLDGNSMYQNSCSQSGGTFPCSANGQAAQGNSGPSGGCGGTQQGTAQNGGNCGTQSGSNERENQSVGNGIIVPMDCRRILHGVKGEAIICRNSWEPVCGTDGKTYSNRCVLCSEMTRTGNGITVRSEGECANAAPAKANCSQYPQTKGRVLCTRTSQMVCGTDGVTHSSECMLCDRILSKGVQTTSKYQSRSVTKVDCSKYPRGTAEDGKVLTACPFILAEVCGTDGITYASECGLCAHNSEHGTNLGKKHDGKCQQKIVPFDCSQQPRIIDEDGKVQMPCPRILAEVCGTDGVTYPNECTLCAHNLEHQKNIIKKHDGKCEQEIVLLDCSQYARTKAEDGKVLIGCPRNLAEVCGTDGVTYSNDCMLCAHNLEHGENINKKHNGECKHEIVPLNCSEYHGSKVLIPCPRILAEVCGTDGVTYPNECMLCAHNLKHRTSVSKKHDGKCKEKIALPDCTSHRRTTTDDGKVLVVCPRILHTVCGTDGVTYANECEMCAHNLEHGTNVSKKHNGKCKQEVAPVDCSKYRRITTEDGKVLTACPLILEEVCGTDGITYPSECGLCSHNFGHGTNVTKKHDGKCKQETAVVDCSDYVEPRPFCTLEYFAHCGSDGKTYSNKCQFCNAVTVSNGALTLDHFGEC</sequence>
<evidence type="ECO:0000256" key="6">
    <source>
        <dbReference type="ARBA" id="ARBA00023157"/>
    </source>
</evidence>
<feature type="domain" description="Kazal-like" evidence="9">
    <location>
        <begin position="410"/>
        <end position="475"/>
    </location>
</feature>
<dbReference type="PANTHER" id="PTHR21312:SF28">
    <property type="entry name" value="OVOINHIBITOR-RELATED"/>
    <property type="match status" value="1"/>
</dbReference>
<dbReference type="InterPro" id="IPR036058">
    <property type="entry name" value="Kazal_dom_sf"/>
</dbReference>
<dbReference type="FunFam" id="3.30.60.30:FF:000037">
    <property type="entry name" value="Ovomucoid"/>
    <property type="match status" value="1"/>
</dbReference>
<accession>A0A9D4AQD8</accession>
<keyword evidence="6" id="KW-1015">Disulfide bond</keyword>
<comment type="subcellular location">
    <subcellularLocation>
        <location evidence="1">Secreted</location>
    </subcellularLocation>
</comment>
<comment type="caution">
    <text evidence="10">The sequence shown here is derived from an EMBL/GenBank/DDBJ whole genome shotgun (WGS) entry which is preliminary data.</text>
</comment>
<keyword evidence="5" id="KW-0722">Serine protease inhibitor</keyword>
<dbReference type="AlphaFoldDB" id="A0A9D4AQD8"/>
<dbReference type="PROSITE" id="PS00282">
    <property type="entry name" value="KAZAL_1"/>
    <property type="match status" value="6"/>
</dbReference>
<feature type="domain" description="Kazal-like" evidence="9">
    <location>
        <begin position="220"/>
        <end position="273"/>
    </location>
</feature>
<gene>
    <name evidence="10" type="ORF">KIL84_016031</name>
</gene>
<evidence type="ECO:0000259" key="9">
    <source>
        <dbReference type="PROSITE" id="PS51465"/>
    </source>
</evidence>
<keyword evidence="3" id="KW-0646">Protease inhibitor</keyword>
<keyword evidence="11" id="KW-1185">Reference proteome</keyword>
<evidence type="ECO:0000313" key="11">
    <source>
        <dbReference type="Proteomes" id="UP000827986"/>
    </source>
</evidence>
<organism evidence="10 11">
    <name type="scientific">Mauremys mutica</name>
    <name type="common">yellowpond turtle</name>
    <dbReference type="NCBI Taxonomy" id="74926"/>
    <lineage>
        <taxon>Eukaryota</taxon>
        <taxon>Metazoa</taxon>
        <taxon>Chordata</taxon>
        <taxon>Craniata</taxon>
        <taxon>Vertebrata</taxon>
        <taxon>Euteleostomi</taxon>
        <taxon>Archelosauria</taxon>
        <taxon>Testudinata</taxon>
        <taxon>Testudines</taxon>
        <taxon>Cryptodira</taxon>
        <taxon>Durocryptodira</taxon>
        <taxon>Testudinoidea</taxon>
        <taxon>Geoemydidae</taxon>
        <taxon>Geoemydinae</taxon>
        <taxon>Mauremys</taxon>
    </lineage>
</organism>
<evidence type="ECO:0000256" key="7">
    <source>
        <dbReference type="ARBA" id="ARBA00023180"/>
    </source>
</evidence>
<keyword evidence="7" id="KW-0325">Glycoprotein</keyword>
<dbReference type="InterPro" id="IPR002350">
    <property type="entry name" value="Kazal_dom"/>
</dbReference>
<feature type="domain" description="Kazal-like" evidence="9">
    <location>
        <begin position="669"/>
        <end position="725"/>
    </location>
</feature>
<feature type="compositionally biased region" description="Polar residues" evidence="8">
    <location>
        <begin position="77"/>
        <end position="93"/>
    </location>
</feature>
<dbReference type="GO" id="GO:0004867">
    <property type="term" value="F:serine-type endopeptidase inhibitor activity"/>
    <property type="evidence" value="ECO:0007669"/>
    <property type="project" value="UniProtKB-KW"/>
</dbReference>
<feature type="non-terminal residue" evidence="10">
    <location>
        <position position="725"/>
    </location>
</feature>
<dbReference type="Gene3D" id="3.30.60.30">
    <property type="match status" value="10"/>
</dbReference>
<dbReference type="FunFam" id="3.30.60.30:FF:000036">
    <property type="entry name" value="Ovomucoid"/>
    <property type="match status" value="6"/>
</dbReference>
<feature type="region of interest" description="Disordered" evidence="8">
    <location>
        <begin position="1"/>
        <end position="23"/>
    </location>
</feature>
<dbReference type="SMART" id="SM00280">
    <property type="entry name" value="KAZAL"/>
    <property type="match status" value="10"/>
</dbReference>
<feature type="domain" description="Kazal-like" evidence="9">
    <location>
        <begin position="156"/>
        <end position="218"/>
    </location>
</feature>
<dbReference type="CDD" id="cd01327">
    <property type="entry name" value="KAZAL_PSTI"/>
    <property type="match status" value="2"/>
</dbReference>
<dbReference type="PROSITE" id="PS51465">
    <property type="entry name" value="KAZAL_2"/>
    <property type="match status" value="9"/>
</dbReference>
<evidence type="ECO:0000256" key="1">
    <source>
        <dbReference type="ARBA" id="ARBA00004613"/>
    </source>
</evidence>
<feature type="domain" description="Kazal-like" evidence="9">
    <location>
        <begin position="603"/>
        <end position="668"/>
    </location>
</feature>
<dbReference type="SUPFAM" id="SSF100895">
    <property type="entry name" value="Kazal-type serine protease inhibitors"/>
    <property type="match status" value="10"/>
</dbReference>
<dbReference type="Pfam" id="PF00050">
    <property type="entry name" value="Kazal_1"/>
    <property type="match status" value="10"/>
</dbReference>
<feature type="domain" description="Kazal-like" evidence="9">
    <location>
        <begin position="476"/>
        <end position="536"/>
    </location>
</feature>
<keyword evidence="2" id="KW-0964">Secreted</keyword>
<name>A0A9D4AQD8_9SAUR</name>
<evidence type="ECO:0000256" key="8">
    <source>
        <dbReference type="SAM" id="MobiDB-lite"/>
    </source>
</evidence>
<evidence type="ECO:0000256" key="5">
    <source>
        <dbReference type="ARBA" id="ARBA00022900"/>
    </source>
</evidence>
<feature type="domain" description="Kazal-like" evidence="9">
    <location>
        <begin position="344"/>
        <end position="409"/>
    </location>
</feature>
<evidence type="ECO:0000313" key="10">
    <source>
        <dbReference type="EMBL" id="KAH1166859.1"/>
    </source>
</evidence>